<dbReference type="InterPro" id="IPR005628">
    <property type="entry name" value="GspK"/>
</dbReference>
<organism evidence="2 3">
    <name type="scientific">Enhygromyxa salina</name>
    <dbReference type="NCBI Taxonomy" id="215803"/>
    <lineage>
        <taxon>Bacteria</taxon>
        <taxon>Pseudomonadati</taxon>
        <taxon>Myxococcota</taxon>
        <taxon>Polyangia</taxon>
        <taxon>Nannocystales</taxon>
        <taxon>Nannocystaceae</taxon>
        <taxon>Enhygromyxa</taxon>
    </lineage>
</organism>
<evidence type="ECO:0000313" key="2">
    <source>
        <dbReference type="EMBL" id="KIG18543.1"/>
    </source>
</evidence>
<dbReference type="GO" id="GO:0009306">
    <property type="term" value="P:protein secretion"/>
    <property type="evidence" value="ECO:0007669"/>
    <property type="project" value="InterPro"/>
</dbReference>
<dbReference type="InterPro" id="IPR038072">
    <property type="entry name" value="GspK_central_sf"/>
</dbReference>
<dbReference type="GO" id="GO:0016020">
    <property type="term" value="C:membrane"/>
    <property type="evidence" value="ECO:0007669"/>
    <property type="project" value="InterPro"/>
</dbReference>
<gene>
    <name evidence="2" type="ORF">DB30_00228</name>
</gene>
<comment type="caution">
    <text evidence="2">The sequence shown here is derived from an EMBL/GenBank/DDBJ whole genome shotgun (WGS) entry which is preliminary data.</text>
</comment>
<reference evidence="2 3" key="1">
    <citation type="submission" date="2014-12" db="EMBL/GenBank/DDBJ databases">
        <title>Genome assembly of Enhygromyxa salina DSM 15201.</title>
        <authorList>
            <person name="Sharma G."/>
            <person name="Subramanian S."/>
        </authorList>
    </citation>
    <scope>NUCLEOTIDE SEQUENCE [LARGE SCALE GENOMIC DNA]</scope>
    <source>
        <strain evidence="2 3">DSM 15201</strain>
    </source>
</reference>
<evidence type="ECO:0000313" key="3">
    <source>
        <dbReference type="Proteomes" id="UP000031599"/>
    </source>
</evidence>
<sequence>MMAASDTKPPRRSRRGTKAKAKGQEGIAILMVLIALAILFPFTASFNYKARVDWQSAINHGDEVRARAVQRGAMQLSVLMFELQRMVFNQKQFRDMMGAMDITMLAPYLMSIFGTTDGAEGLGALVGLDTSSLNELALDGGGSFEVRLMAESGKINVNCLAIEKDGENSPRARVTETLEALMLPRLYDPLFDEEKSDGERYNRQHVLQAIVDYIDDDTKRFDAYRLRQSSQDERYGYTELHDPYESRDSRLDSVLELHLVEAVDDDWMAAFSSDLTVYGGCKVNLNFASAEQIAQVLRHAVSGADRWKTEGDNFLMMTMPLANFVVESREFSLFGKLEDFKDLVAKPDQFVNPMSLLGGSSDDDDYGANLPTVPDGMEVRVKGGSNKDGASWGGLQDVASVEPERIYRLEIITTVGSVRKRLTAVYDIQYARSQSAGKGAWLYYRED</sequence>
<protein>
    <submittedName>
        <fullName evidence="2">General secretion pathway protein K</fullName>
    </submittedName>
</protein>
<dbReference type="PANTHER" id="PTHR38831">
    <property type="entry name" value="TYPE II SECRETION SYSTEM PROTEIN K"/>
    <property type="match status" value="1"/>
</dbReference>
<feature type="compositionally biased region" description="Basic residues" evidence="1">
    <location>
        <begin position="10"/>
        <end position="20"/>
    </location>
</feature>
<dbReference type="EMBL" id="JMCC02000010">
    <property type="protein sequence ID" value="KIG18543.1"/>
    <property type="molecule type" value="Genomic_DNA"/>
</dbReference>
<feature type="region of interest" description="Disordered" evidence="1">
    <location>
        <begin position="1"/>
        <end position="20"/>
    </location>
</feature>
<dbReference type="AlphaFoldDB" id="A0A0C2A544"/>
<proteinExistence type="predicted"/>
<dbReference type="SUPFAM" id="SSF158544">
    <property type="entry name" value="GspK insert domain-like"/>
    <property type="match status" value="1"/>
</dbReference>
<accession>A0A0C2A544</accession>
<dbReference type="Gene3D" id="1.10.40.60">
    <property type="entry name" value="EpsJ-like"/>
    <property type="match status" value="1"/>
</dbReference>
<name>A0A0C2A544_9BACT</name>
<dbReference type="Proteomes" id="UP000031599">
    <property type="component" value="Unassembled WGS sequence"/>
</dbReference>
<evidence type="ECO:0000256" key="1">
    <source>
        <dbReference type="SAM" id="MobiDB-lite"/>
    </source>
</evidence>
<dbReference type="PANTHER" id="PTHR38831:SF2">
    <property type="entry name" value="TYPE II SECRETION SYSTEM PROTEIN K"/>
    <property type="match status" value="1"/>
</dbReference>